<dbReference type="EMBL" id="LUKE01000003">
    <property type="protein sequence ID" value="KYG63867.1"/>
    <property type="molecule type" value="Genomic_DNA"/>
</dbReference>
<comment type="caution">
    <text evidence="1">The sequence shown here is derived from an EMBL/GenBank/DDBJ whole genome shotgun (WGS) entry which is preliminary data.</text>
</comment>
<evidence type="ECO:0008006" key="3">
    <source>
        <dbReference type="Google" id="ProtNLM"/>
    </source>
</evidence>
<reference evidence="1 2" key="1">
    <citation type="submission" date="2016-03" db="EMBL/GenBank/DDBJ databases">
        <authorList>
            <person name="Ploux O."/>
        </authorList>
    </citation>
    <scope>NUCLEOTIDE SEQUENCE [LARGE SCALE GENOMIC DNA]</scope>
    <source>
        <strain evidence="1 2">R0</strain>
    </source>
</reference>
<gene>
    <name evidence="1" type="ORF">AZI86_13695</name>
</gene>
<evidence type="ECO:0000313" key="2">
    <source>
        <dbReference type="Proteomes" id="UP000075320"/>
    </source>
</evidence>
<evidence type="ECO:0000313" key="1">
    <source>
        <dbReference type="EMBL" id="KYG63867.1"/>
    </source>
</evidence>
<sequence>MMQKWILALMVVVTAAGCSIIERSQPGLRREIKDVNYEARRDDASPRKRLMVLPFLDESEKRPQDLRDRARQAFIMDLNRTGDVIAIDSKELNMDVTRMMSGGQYKLQEIAKAAQAMGVNAVLEGKIKDIRIKRSADNVGIVRQMSTTFEIVAQVRVVTGRSGREVFNTVKTVTVEEKGSRVGERVETDKFLANNPEMVEVIVKDAFLDFTPQVMNSLDKVSWEGRIAAINGDRIYLNVGRVSGLQVGDLLKVIDEGDDVYDPESGSHIGRVPGRLKGTLEVISYFGNDGAISVIHSGSGFRENDRVELY</sequence>
<protein>
    <recommendedName>
        <fullName evidence="3">Flagellar assembly protein T C-terminal domain-containing protein</fullName>
    </recommendedName>
</protein>
<dbReference type="PROSITE" id="PS51257">
    <property type="entry name" value="PROKAR_LIPOPROTEIN"/>
    <property type="match status" value="1"/>
</dbReference>
<dbReference type="RefSeq" id="WP_061835761.1">
    <property type="nucleotide sequence ID" value="NZ_LUKE01000003.1"/>
</dbReference>
<accession>A0A150WJA3</accession>
<dbReference type="OrthoDB" id="5289961at2"/>
<name>A0A150WJA3_BDEBC</name>
<organism evidence="1 2">
    <name type="scientific">Bdellovibrio bacteriovorus</name>
    <dbReference type="NCBI Taxonomy" id="959"/>
    <lineage>
        <taxon>Bacteria</taxon>
        <taxon>Pseudomonadati</taxon>
        <taxon>Bdellovibrionota</taxon>
        <taxon>Bdellovibrionia</taxon>
        <taxon>Bdellovibrionales</taxon>
        <taxon>Pseudobdellovibrionaceae</taxon>
        <taxon>Bdellovibrio</taxon>
    </lineage>
</organism>
<keyword evidence="2" id="KW-1185">Reference proteome</keyword>
<dbReference type="Proteomes" id="UP000075320">
    <property type="component" value="Unassembled WGS sequence"/>
</dbReference>
<dbReference type="AlphaFoldDB" id="A0A150WJA3"/>
<dbReference type="Gene3D" id="3.40.50.10610">
    <property type="entry name" value="ABC-type transport auxiliary lipoprotein component"/>
    <property type="match status" value="1"/>
</dbReference>
<proteinExistence type="predicted"/>